<evidence type="ECO:0000313" key="4">
    <source>
        <dbReference type="Proteomes" id="UP000187735"/>
    </source>
</evidence>
<dbReference type="Pfam" id="PF07596">
    <property type="entry name" value="SBP_bac_10"/>
    <property type="match status" value="1"/>
</dbReference>
<evidence type="ECO:0000313" key="3">
    <source>
        <dbReference type="EMBL" id="APZ95672.1"/>
    </source>
</evidence>
<keyword evidence="1" id="KW-0472">Membrane</keyword>
<protein>
    <submittedName>
        <fullName evidence="3">PilD-dependent protein PddA</fullName>
    </submittedName>
</protein>
<dbReference type="KEGG" id="fmr:Fuma_05331"/>
<dbReference type="AlphaFoldDB" id="A0A1P8WNN6"/>
<dbReference type="Pfam" id="PF07963">
    <property type="entry name" value="N_methyl"/>
    <property type="match status" value="1"/>
</dbReference>
<dbReference type="RefSeq" id="WP_077026806.1">
    <property type="nucleotide sequence ID" value="NZ_CP017641.1"/>
</dbReference>
<sequence>MLKLRKRFGFTLIELLVVIAIIAILIALLLPAVQQAREAARRTQCKNQLKNLGLAVHNYHDTYSVFPMSTNADAAITAGDPITSLGQHVLNHRGWLGVLPFMEQAAAYNALNLSLATGAYNRVSGTLLIDPFDSGNSAIVSKNLPVFQCPSDSGDTHYTGNTTNYHISPLAYAAGHFGAYTNYDFSVQRYSSSMNLWSKRGKSTRRMFGVASASRIRDVTDGTSNSVMLLETTRQVKNGINQTWGYAHWVCNGVDLAVNNTNTTSAPNFRKINYWTCCPWWGTPNSSTVADGRLRDWGTVGSLHTGGAQACLGDGSVRFISENADSGTLNNLAFIADGQTLGEF</sequence>
<keyword evidence="1" id="KW-0812">Transmembrane</keyword>
<reference evidence="3 4" key="1">
    <citation type="journal article" date="2016" name="Front. Microbiol.">
        <title>Fuerstia marisgermanicae gen. nov., sp. nov., an Unusual Member of the Phylum Planctomycetes from the German Wadden Sea.</title>
        <authorList>
            <person name="Kohn T."/>
            <person name="Heuer A."/>
            <person name="Jogler M."/>
            <person name="Vollmers J."/>
            <person name="Boedeker C."/>
            <person name="Bunk B."/>
            <person name="Rast P."/>
            <person name="Borchert D."/>
            <person name="Glockner I."/>
            <person name="Freese H.M."/>
            <person name="Klenk H.P."/>
            <person name="Overmann J."/>
            <person name="Kaster A.K."/>
            <person name="Rohde M."/>
            <person name="Wiegand S."/>
            <person name="Jogler C."/>
        </authorList>
    </citation>
    <scope>NUCLEOTIDE SEQUENCE [LARGE SCALE GENOMIC DNA]</scope>
    <source>
        <strain evidence="3 4">NH11</strain>
    </source>
</reference>
<gene>
    <name evidence="3" type="primary">xcpT_28</name>
    <name evidence="3" type="ORF">Fuma_05331</name>
</gene>
<dbReference type="SUPFAM" id="SSF54523">
    <property type="entry name" value="Pili subunits"/>
    <property type="match status" value="1"/>
</dbReference>
<dbReference type="InterPro" id="IPR012902">
    <property type="entry name" value="N_methyl_site"/>
</dbReference>
<dbReference type="InterPro" id="IPR045584">
    <property type="entry name" value="Pilin-like"/>
</dbReference>
<dbReference type="NCBIfam" id="TIGR02532">
    <property type="entry name" value="IV_pilin_GFxxxE"/>
    <property type="match status" value="1"/>
</dbReference>
<dbReference type="STRING" id="1891926.Fuma_05331"/>
<evidence type="ECO:0000256" key="1">
    <source>
        <dbReference type="SAM" id="Phobius"/>
    </source>
</evidence>
<dbReference type="OrthoDB" id="241095at2"/>
<keyword evidence="4" id="KW-1185">Reference proteome</keyword>
<name>A0A1P8WNN6_9PLAN</name>
<feature type="domain" description="DUF1559" evidence="2">
    <location>
        <begin position="34"/>
        <end position="326"/>
    </location>
</feature>
<keyword evidence="1" id="KW-1133">Transmembrane helix</keyword>
<dbReference type="NCBIfam" id="TIGR04294">
    <property type="entry name" value="pre_pil_HX9DG"/>
    <property type="match status" value="1"/>
</dbReference>
<dbReference type="EMBL" id="CP017641">
    <property type="protein sequence ID" value="APZ95672.1"/>
    <property type="molecule type" value="Genomic_DNA"/>
</dbReference>
<dbReference type="PANTHER" id="PTHR30093:SF2">
    <property type="entry name" value="TYPE II SECRETION SYSTEM PROTEIN H"/>
    <property type="match status" value="1"/>
</dbReference>
<dbReference type="Proteomes" id="UP000187735">
    <property type="component" value="Chromosome"/>
</dbReference>
<proteinExistence type="predicted"/>
<dbReference type="PANTHER" id="PTHR30093">
    <property type="entry name" value="GENERAL SECRETION PATHWAY PROTEIN G"/>
    <property type="match status" value="1"/>
</dbReference>
<accession>A0A1P8WNN6</accession>
<dbReference type="Gene3D" id="3.30.700.10">
    <property type="entry name" value="Glycoprotein, Type 4 Pilin"/>
    <property type="match status" value="1"/>
</dbReference>
<dbReference type="InterPro" id="IPR011453">
    <property type="entry name" value="DUF1559"/>
</dbReference>
<organism evidence="3 4">
    <name type="scientific">Fuerstiella marisgermanici</name>
    <dbReference type="NCBI Taxonomy" id="1891926"/>
    <lineage>
        <taxon>Bacteria</taxon>
        <taxon>Pseudomonadati</taxon>
        <taxon>Planctomycetota</taxon>
        <taxon>Planctomycetia</taxon>
        <taxon>Planctomycetales</taxon>
        <taxon>Planctomycetaceae</taxon>
        <taxon>Fuerstiella</taxon>
    </lineage>
</organism>
<evidence type="ECO:0000259" key="2">
    <source>
        <dbReference type="Pfam" id="PF07596"/>
    </source>
</evidence>
<dbReference type="InterPro" id="IPR027558">
    <property type="entry name" value="Pre_pil_HX9DG_C"/>
</dbReference>
<feature type="transmembrane region" description="Helical" evidence="1">
    <location>
        <begin position="12"/>
        <end position="33"/>
    </location>
</feature>